<keyword evidence="1" id="KW-1133">Transmembrane helix</keyword>
<accession>A0A2U1V173</accession>
<dbReference type="RefSeq" id="WP_109518088.1">
    <property type="nucleotide sequence ID" value="NZ_PDOA01000012.1"/>
</dbReference>
<dbReference type="OrthoDB" id="5519430at2"/>
<evidence type="ECO:0000259" key="2">
    <source>
        <dbReference type="Pfam" id="PF07331"/>
    </source>
</evidence>
<name>A0A2U1V173_9PROT</name>
<feature type="transmembrane region" description="Helical" evidence="1">
    <location>
        <begin position="121"/>
        <end position="141"/>
    </location>
</feature>
<protein>
    <submittedName>
        <fullName evidence="3">Tricarboxylic transporter</fullName>
    </submittedName>
</protein>
<dbReference type="Proteomes" id="UP000245048">
    <property type="component" value="Unassembled WGS sequence"/>
</dbReference>
<reference evidence="4" key="1">
    <citation type="submission" date="2017-10" db="EMBL/GenBank/DDBJ databases">
        <authorList>
            <person name="Toshchakov S.V."/>
            <person name="Goeva M.A."/>
        </authorList>
    </citation>
    <scope>NUCLEOTIDE SEQUENCE [LARGE SCALE GENOMIC DNA]</scope>
    <source>
        <strain evidence="4">JR1/69-1-13</strain>
    </source>
</reference>
<dbReference type="AlphaFoldDB" id="A0A2U1V173"/>
<gene>
    <name evidence="3" type="ORF">CR165_16690</name>
</gene>
<dbReference type="Pfam" id="PF07331">
    <property type="entry name" value="TctB"/>
    <property type="match status" value="1"/>
</dbReference>
<organism evidence="3 4">
    <name type="scientific">Teichococcus aestuarii</name>
    <dbReference type="NCBI Taxonomy" id="568898"/>
    <lineage>
        <taxon>Bacteria</taxon>
        <taxon>Pseudomonadati</taxon>
        <taxon>Pseudomonadota</taxon>
        <taxon>Alphaproteobacteria</taxon>
        <taxon>Acetobacterales</taxon>
        <taxon>Roseomonadaceae</taxon>
        <taxon>Roseomonas</taxon>
    </lineage>
</organism>
<evidence type="ECO:0000313" key="4">
    <source>
        <dbReference type="Proteomes" id="UP000245048"/>
    </source>
</evidence>
<evidence type="ECO:0000256" key="1">
    <source>
        <dbReference type="SAM" id="Phobius"/>
    </source>
</evidence>
<sequence>MSDRIVGVLLALFAGWYGWEAGSYSVGFGDPMGPALFPEALAPPIGLLGLYLALRPDPEPEWSSGRYLLAQLATVAALVAYALLLQPLGFILATLLLVACLTAMLGARLPQALMGGAATSLGFFALFDWFLGIPLPPGLAFGG</sequence>
<proteinExistence type="predicted"/>
<keyword evidence="1" id="KW-0812">Transmembrane</keyword>
<keyword evidence="4" id="KW-1185">Reference proteome</keyword>
<comment type="caution">
    <text evidence="3">The sequence shown here is derived from an EMBL/GenBank/DDBJ whole genome shotgun (WGS) entry which is preliminary data.</text>
</comment>
<evidence type="ECO:0000313" key="3">
    <source>
        <dbReference type="EMBL" id="PWC27657.1"/>
    </source>
</evidence>
<dbReference type="EMBL" id="PDOA01000012">
    <property type="protein sequence ID" value="PWC27657.1"/>
    <property type="molecule type" value="Genomic_DNA"/>
</dbReference>
<keyword evidence="1" id="KW-0472">Membrane</keyword>
<feature type="domain" description="DUF1468" evidence="2">
    <location>
        <begin position="5"/>
        <end position="136"/>
    </location>
</feature>
<dbReference type="InterPro" id="IPR009936">
    <property type="entry name" value="DUF1468"/>
</dbReference>